<dbReference type="Pfam" id="PF00144">
    <property type="entry name" value="Beta-lactamase"/>
    <property type="match status" value="1"/>
</dbReference>
<dbReference type="InterPro" id="IPR050491">
    <property type="entry name" value="AmpC-like"/>
</dbReference>
<evidence type="ECO:0000313" key="5">
    <source>
        <dbReference type="Proteomes" id="UP000563523"/>
    </source>
</evidence>
<dbReference type="SUPFAM" id="SSF56601">
    <property type="entry name" value="beta-lactamase/transpeptidase-like"/>
    <property type="match status" value="1"/>
</dbReference>
<protein>
    <submittedName>
        <fullName evidence="4">Beta-lactamase family protein</fullName>
    </submittedName>
</protein>
<dbReference type="InterPro" id="IPR001466">
    <property type="entry name" value="Beta-lactam-related"/>
</dbReference>
<reference evidence="4 5" key="1">
    <citation type="submission" date="2020-06" db="EMBL/GenBank/DDBJ databases">
        <authorList>
            <person name="Kang J."/>
        </authorList>
    </citation>
    <scope>NUCLEOTIDE SEQUENCE [LARGE SCALE GENOMIC DNA]</scope>
    <source>
        <strain evidence="4 5">DCY120</strain>
    </source>
</reference>
<evidence type="ECO:0000256" key="1">
    <source>
        <dbReference type="ARBA" id="ARBA00004370"/>
    </source>
</evidence>
<dbReference type="InterPro" id="IPR012338">
    <property type="entry name" value="Beta-lactam/transpept-like"/>
</dbReference>
<comment type="subcellular location">
    <subcellularLocation>
        <location evidence="1">Membrane</location>
    </subcellularLocation>
</comment>
<sequence length="385" mass="42941">MMKKLAFQLGLLLGFSLLIFAIFKVQELPQETKPATSSTKVASKKKTTKSKPKTKVKAIAKTIAAVNEPTIDSYLRTQNFSGTALVAQHGKVIFHQAYGWNNSDRKNANQLQTPYLIGSSQKSLIATAVLQLDQQHKLNIDDPLAKYLPKFPKGDQIKLRNLLNHTSGITGRSQTTGTINHQKIVQEIEQRGCNGKLGTWNYLDSNYTLLAYIVEQISHESLAHYLQEHIFKPAQIFNSGLMEVKKPQTPMGDYKIRNDGSILHITLPDLSQLFGAGDIYMTASDFYRYDQALMHGKLINQVQLQKMFTSGSTSKYGMGFYVNPGSYASHGVLGGYNTLNTFTHDGKTTIILLANTNQAQIGLTGEHIYRLLNSNQNTDIQRFGH</sequence>
<accession>A0A850R6A8</accession>
<gene>
    <name evidence="4" type="ORF">HU830_02590</name>
</gene>
<dbReference type="PANTHER" id="PTHR46825:SF11">
    <property type="entry name" value="PENICILLIN-BINDING PROTEIN 4"/>
    <property type="match status" value="1"/>
</dbReference>
<comment type="caution">
    <text evidence="4">The sequence shown here is derived from an EMBL/GenBank/DDBJ whole genome shotgun (WGS) entry which is preliminary data.</text>
</comment>
<dbReference type="EMBL" id="JABZEC010000002">
    <property type="protein sequence ID" value="NVY96075.1"/>
    <property type="molecule type" value="Genomic_DNA"/>
</dbReference>
<dbReference type="Gene3D" id="3.40.710.10">
    <property type="entry name" value="DD-peptidase/beta-lactamase superfamily"/>
    <property type="match status" value="1"/>
</dbReference>
<dbReference type="GO" id="GO:0016020">
    <property type="term" value="C:membrane"/>
    <property type="evidence" value="ECO:0007669"/>
    <property type="project" value="UniProtKB-SubCell"/>
</dbReference>
<dbReference type="PANTHER" id="PTHR46825">
    <property type="entry name" value="D-ALANYL-D-ALANINE-CARBOXYPEPTIDASE/ENDOPEPTIDASE AMPH"/>
    <property type="match status" value="1"/>
</dbReference>
<name>A0A850R6A8_9LACO</name>
<keyword evidence="2" id="KW-0472">Membrane</keyword>
<feature type="domain" description="Beta-lactamase-related" evidence="3">
    <location>
        <begin position="72"/>
        <end position="358"/>
    </location>
</feature>
<evidence type="ECO:0000256" key="2">
    <source>
        <dbReference type="ARBA" id="ARBA00023136"/>
    </source>
</evidence>
<evidence type="ECO:0000259" key="3">
    <source>
        <dbReference type="Pfam" id="PF00144"/>
    </source>
</evidence>
<dbReference type="RefSeq" id="WP_176942237.1">
    <property type="nucleotide sequence ID" value="NZ_JABZEC010000002.1"/>
</dbReference>
<proteinExistence type="predicted"/>
<evidence type="ECO:0000313" key="4">
    <source>
        <dbReference type="EMBL" id="NVY96075.1"/>
    </source>
</evidence>
<dbReference type="AlphaFoldDB" id="A0A850R6A8"/>
<dbReference type="Proteomes" id="UP000563523">
    <property type="component" value="Unassembled WGS sequence"/>
</dbReference>
<keyword evidence="5" id="KW-1185">Reference proteome</keyword>
<organism evidence="4 5">
    <name type="scientific">Bombilactobacillus apium</name>
    <dbReference type="NCBI Taxonomy" id="2675299"/>
    <lineage>
        <taxon>Bacteria</taxon>
        <taxon>Bacillati</taxon>
        <taxon>Bacillota</taxon>
        <taxon>Bacilli</taxon>
        <taxon>Lactobacillales</taxon>
        <taxon>Lactobacillaceae</taxon>
        <taxon>Bombilactobacillus</taxon>
    </lineage>
</organism>